<protein>
    <submittedName>
        <fullName evidence="2">8115_t:CDS:1</fullName>
    </submittedName>
</protein>
<dbReference type="Proteomes" id="UP000789405">
    <property type="component" value="Unassembled WGS sequence"/>
</dbReference>
<keyword evidence="1" id="KW-1133">Transmembrane helix</keyword>
<dbReference type="AlphaFoldDB" id="A0A9N9FVI1"/>
<organism evidence="2 3">
    <name type="scientific">Dentiscutata erythropus</name>
    <dbReference type="NCBI Taxonomy" id="1348616"/>
    <lineage>
        <taxon>Eukaryota</taxon>
        <taxon>Fungi</taxon>
        <taxon>Fungi incertae sedis</taxon>
        <taxon>Mucoromycota</taxon>
        <taxon>Glomeromycotina</taxon>
        <taxon>Glomeromycetes</taxon>
        <taxon>Diversisporales</taxon>
        <taxon>Gigasporaceae</taxon>
        <taxon>Dentiscutata</taxon>
    </lineage>
</organism>
<keyword evidence="1" id="KW-0812">Transmembrane</keyword>
<dbReference type="SUPFAM" id="SSF52058">
    <property type="entry name" value="L domain-like"/>
    <property type="match status" value="1"/>
</dbReference>
<feature type="transmembrane region" description="Helical" evidence="1">
    <location>
        <begin position="6"/>
        <end position="23"/>
    </location>
</feature>
<keyword evidence="1" id="KW-0472">Membrane</keyword>
<evidence type="ECO:0000313" key="2">
    <source>
        <dbReference type="EMBL" id="CAG8563025.1"/>
    </source>
</evidence>
<evidence type="ECO:0000256" key="1">
    <source>
        <dbReference type="SAM" id="Phobius"/>
    </source>
</evidence>
<accession>A0A9N9FVI1</accession>
<dbReference type="InterPro" id="IPR032675">
    <property type="entry name" value="LRR_dom_sf"/>
</dbReference>
<evidence type="ECO:0000313" key="3">
    <source>
        <dbReference type="Proteomes" id="UP000789405"/>
    </source>
</evidence>
<reference evidence="2" key="1">
    <citation type="submission" date="2021-06" db="EMBL/GenBank/DDBJ databases">
        <authorList>
            <person name="Kallberg Y."/>
            <person name="Tangrot J."/>
            <person name="Rosling A."/>
        </authorList>
    </citation>
    <scope>NUCLEOTIDE SEQUENCE</scope>
    <source>
        <strain evidence="2">MA453B</strain>
    </source>
</reference>
<comment type="caution">
    <text evidence="2">The sequence shown here is derived from an EMBL/GenBank/DDBJ whole genome shotgun (WGS) entry which is preliminary data.</text>
</comment>
<name>A0A9N9FVI1_9GLOM</name>
<gene>
    <name evidence="2" type="ORF">DERYTH_LOCUS5830</name>
</gene>
<proteinExistence type="predicted"/>
<dbReference type="Gene3D" id="3.80.10.10">
    <property type="entry name" value="Ribonuclease Inhibitor"/>
    <property type="match status" value="1"/>
</dbReference>
<sequence>MDFFFILFAVLIIIIVFLYRYFVNQFFWQLNTNKRHEIGYLDDWTCIYNKVLGGKISFENCIELKFIWIIGELLVTPINFGLNQDFISEIDISDCSINCLDISTCHNLKKLQFRQSYRCELQIVLFQNNKIEFFILRNVKLQDLEFVAILKPSSLETFHLSIEGSLVHIKDMRKLKVLSITSTKINEGYEYLPQSLETLYCNDTKIYKELKKLNPQNNLEDHQLHKILH</sequence>
<dbReference type="EMBL" id="CAJVPY010002514">
    <property type="protein sequence ID" value="CAG8563025.1"/>
    <property type="molecule type" value="Genomic_DNA"/>
</dbReference>
<keyword evidence="3" id="KW-1185">Reference proteome</keyword>